<sequence>MKCGLNETSEGHYVDNILTDAYVWYEKDWQHDEYEHTHQRYQLTFVEEGYQYFHIEEKIYLVPQNHVIWIPSSKVHRTTSEAKTVNLMLLLFRTVPELDFYRKVHVFSAPAVLREMLLYASKWSKLLNEGEEKCVFIKAMLHSLPYFCEENSSLQIPAPADSRLIPVCNHINTNYQYKFQIDKLADMAKMSVRSLQRIFKQQTGISLQKYTQLIRILKSIELMDTNQYTLSQIAALVGYKSLSAFTFSYSSIMKTGPKLKK</sequence>
<dbReference type="InterPro" id="IPR014710">
    <property type="entry name" value="RmlC-like_jellyroll"/>
</dbReference>
<dbReference type="PANTHER" id="PTHR11019:SF199">
    <property type="entry name" value="HTH-TYPE TRANSCRIPTIONAL REGULATOR NIMR"/>
    <property type="match status" value="1"/>
</dbReference>
<dbReference type="Gene3D" id="2.60.120.10">
    <property type="entry name" value="Jelly Rolls"/>
    <property type="match status" value="1"/>
</dbReference>
<dbReference type="InterPro" id="IPR003313">
    <property type="entry name" value="AraC-bd"/>
</dbReference>
<dbReference type="SUPFAM" id="SSF51182">
    <property type="entry name" value="RmlC-like cupins"/>
    <property type="match status" value="1"/>
</dbReference>
<evidence type="ECO:0000313" key="3">
    <source>
        <dbReference type="EMBL" id="TDS09812.1"/>
    </source>
</evidence>
<keyword evidence="4" id="KW-1185">Reference proteome</keyword>
<reference evidence="3 4" key="1">
    <citation type="submission" date="2019-03" db="EMBL/GenBank/DDBJ databases">
        <title>Genomic Encyclopedia of Type Strains, Phase III (KMG-III): the genomes of soil and plant-associated and newly described type strains.</title>
        <authorList>
            <person name="Whitman W."/>
        </authorList>
    </citation>
    <scope>NUCLEOTIDE SEQUENCE [LARGE SCALE GENOMIC DNA]</scope>
    <source>
        <strain evidence="3 4">CGMCC 1.12801</strain>
    </source>
</reference>
<evidence type="ECO:0000256" key="1">
    <source>
        <dbReference type="ARBA" id="ARBA00023125"/>
    </source>
</evidence>
<dbReference type="InterPro" id="IPR018060">
    <property type="entry name" value="HTH_AraC"/>
</dbReference>
<accession>A0A4V3E0Y2</accession>
<protein>
    <submittedName>
        <fullName evidence="3">AraC-like DNA-binding protein</fullName>
    </submittedName>
</protein>
<dbReference type="GO" id="GO:0003700">
    <property type="term" value="F:DNA-binding transcription factor activity"/>
    <property type="evidence" value="ECO:0007669"/>
    <property type="project" value="InterPro"/>
</dbReference>
<dbReference type="Pfam" id="PF12833">
    <property type="entry name" value="HTH_18"/>
    <property type="match status" value="1"/>
</dbReference>
<dbReference type="SMART" id="SM00342">
    <property type="entry name" value="HTH_ARAC"/>
    <property type="match status" value="1"/>
</dbReference>
<dbReference type="Proteomes" id="UP000294752">
    <property type="component" value="Unassembled WGS sequence"/>
</dbReference>
<dbReference type="Pfam" id="PF02311">
    <property type="entry name" value="AraC_binding"/>
    <property type="match status" value="1"/>
</dbReference>
<organism evidence="3 4">
    <name type="scientific">Sphingobacterium paludis</name>
    <dbReference type="NCBI Taxonomy" id="1476465"/>
    <lineage>
        <taxon>Bacteria</taxon>
        <taxon>Pseudomonadati</taxon>
        <taxon>Bacteroidota</taxon>
        <taxon>Sphingobacteriia</taxon>
        <taxon>Sphingobacteriales</taxon>
        <taxon>Sphingobacteriaceae</taxon>
        <taxon>Sphingobacterium</taxon>
    </lineage>
</organism>
<evidence type="ECO:0000313" key="4">
    <source>
        <dbReference type="Proteomes" id="UP000294752"/>
    </source>
</evidence>
<dbReference type="GO" id="GO:0043565">
    <property type="term" value="F:sequence-specific DNA binding"/>
    <property type="evidence" value="ECO:0007669"/>
    <property type="project" value="InterPro"/>
</dbReference>
<feature type="domain" description="HTH araC/xylS-type" evidence="2">
    <location>
        <begin position="165"/>
        <end position="261"/>
    </location>
</feature>
<dbReference type="PROSITE" id="PS01124">
    <property type="entry name" value="HTH_ARAC_FAMILY_2"/>
    <property type="match status" value="1"/>
</dbReference>
<dbReference type="Gene3D" id="1.10.10.60">
    <property type="entry name" value="Homeodomain-like"/>
    <property type="match status" value="1"/>
</dbReference>
<dbReference type="InterPro" id="IPR011051">
    <property type="entry name" value="RmlC_Cupin_sf"/>
</dbReference>
<proteinExistence type="predicted"/>
<name>A0A4V3E0Y2_9SPHI</name>
<keyword evidence="1 3" id="KW-0238">DNA-binding</keyword>
<dbReference type="AlphaFoldDB" id="A0A4V3E0Y2"/>
<evidence type="ECO:0000259" key="2">
    <source>
        <dbReference type="PROSITE" id="PS01124"/>
    </source>
</evidence>
<dbReference type="PANTHER" id="PTHR11019">
    <property type="entry name" value="HTH-TYPE TRANSCRIPTIONAL REGULATOR NIMR"/>
    <property type="match status" value="1"/>
</dbReference>
<dbReference type="EMBL" id="SNZV01000010">
    <property type="protein sequence ID" value="TDS09812.1"/>
    <property type="molecule type" value="Genomic_DNA"/>
</dbReference>
<gene>
    <name evidence="3" type="ORF">B0I21_11089</name>
</gene>
<comment type="caution">
    <text evidence="3">The sequence shown here is derived from an EMBL/GenBank/DDBJ whole genome shotgun (WGS) entry which is preliminary data.</text>
</comment>